<feature type="compositionally biased region" description="Basic and acidic residues" evidence="2">
    <location>
        <begin position="603"/>
        <end position="612"/>
    </location>
</feature>
<dbReference type="Proteomes" id="UP001620645">
    <property type="component" value="Unassembled WGS sequence"/>
</dbReference>
<feature type="compositionally biased region" description="Basic and acidic residues" evidence="2">
    <location>
        <begin position="153"/>
        <end position="181"/>
    </location>
</feature>
<evidence type="ECO:0000313" key="4">
    <source>
        <dbReference type="Proteomes" id="UP001620645"/>
    </source>
</evidence>
<feature type="region of interest" description="Disordered" evidence="2">
    <location>
        <begin position="599"/>
        <end position="618"/>
    </location>
</feature>
<reference evidence="3 4" key="1">
    <citation type="submission" date="2024-10" db="EMBL/GenBank/DDBJ databases">
        <authorList>
            <person name="Kim D."/>
        </authorList>
    </citation>
    <scope>NUCLEOTIDE SEQUENCE [LARGE SCALE GENOMIC DNA]</scope>
    <source>
        <strain evidence="3">Taebaek</strain>
    </source>
</reference>
<feature type="region of interest" description="Disordered" evidence="2">
    <location>
        <begin position="409"/>
        <end position="428"/>
    </location>
</feature>
<feature type="coiled-coil region" evidence="1">
    <location>
        <begin position="296"/>
        <end position="323"/>
    </location>
</feature>
<name>A0ABD2IFT1_HETSC</name>
<evidence type="ECO:0000256" key="2">
    <source>
        <dbReference type="SAM" id="MobiDB-lite"/>
    </source>
</evidence>
<feature type="region of interest" description="Disordered" evidence="2">
    <location>
        <begin position="151"/>
        <end position="196"/>
    </location>
</feature>
<protein>
    <submittedName>
        <fullName evidence="3">Uncharacterized protein</fullName>
    </submittedName>
</protein>
<feature type="region of interest" description="Disordered" evidence="2">
    <location>
        <begin position="226"/>
        <end position="245"/>
    </location>
</feature>
<comment type="caution">
    <text evidence="3">The sequence shown here is derived from an EMBL/GenBank/DDBJ whole genome shotgun (WGS) entry which is preliminary data.</text>
</comment>
<evidence type="ECO:0000313" key="3">
    <source>
        <dbReference type="EMBL" id="KAL3079054.1"/>
    </source>
</evidence>
<sequence length="731" mass="83145">MASFVKLFKRKTSKQGSLSDPFNSAEMPSKSSINVMHDGKQIRTASFRINRKPNAQKYECGKETKTNGGEKQWANATEYSHHKSPYSVFTEPKMGRSARSCPVGPPGKETNYRMRNSHNFSPPFGLQPTIHERSGSYENFTASQLQQFWGVKQSEREEVGKENEQGSERERNAERIEEEKPHQKRQRPQRGDGMATHGNLAKRCRCHGGHSSAHCFHQYPQQQPLSTSEYWSNDPSPIGESQSHHRHFRVSQGITNEIRGEMTMALVGLEMAREESSSEDGDNSSDDQEISPTALLQFWQQQVRMLKRELKSSRETTEKYRNKYLRLKTKTDELSSELTREKERNIWLFNQLIATNDKMTRLNWAHIYFRGTQTQQNPLTMNATEIAENEPFGPIKDERLEDGRKLGKDKCEDNAQHRSTAGEVQAELSSDDFDDKSATMREGICRIENEHGCQIMAQQQKPQPQSMRTPTPVPLNNANDSSNGLLMGNFLCAPPFLNFNTFHNAQQIQNQLHVEVARGGHLNNARNSNSRLISPPIKKGVRKTDKSNSPLAIEEDETEEQLKHEEEEEDNDSLTGIDLEENGPIVIPLDAFCHQQIENSSKGTEERGKESLNGRTTKSVKSLLRNCHSSEDLRFSADNERGTMIGSAVGSSSEDDLRMWKKQLRSRGDRVLFRPSRKTLFSGVIGNEKGPNKYFRRFGQPEREALAKFDYLCDERTDVSGLMSSPEKING</sequence>
<feature type="compositionally biased region" description="Polar residues" evidence="2">
    <location>
        <begin position="226"/>
        <end position="241"/>
    </location>
</feature>
<dbReference type="EMBL" id="JBICCN010000309">
    <property type="protein sequence ID" value="KAL3079054.1"/>
    <property type="molecule type" value="Genomic_DNA"/>
</dbReference>
<feature type="region of interest" description="Disordered" evidence="2">
    <location>
        <begin position="12"/>
        <end position="31"/>
    </location>
</feature>
<gene>
    <name evidence="3" type="ORF">niasHS_014836</name>
</gene>
<feature type="region of interest" description="Disordered" evidence="2">
    <location>
        <begin position="522"/>
        <end position="578"/>
    </location>
</feature>
<feature type="compositionally biased region" description="Polar residues" evidence="2">
    <location>
        <begin position="66"/>
        <end position="78"/>
    </location>
</feature>
<dbReference type="AlphaFoldDB" id="A0ABD2IFT1"/>
<feature type="region of interest" description="Disordered" evidence="2">
    <location>
        <begin position="60"/>
        <end position="106"/>
    </location>
</feature>
<accession>A0ABD2IFT1</accession>
<organism evidence="3 4">
    <name type="scientific">Heterodera schachtii</name>
    <name type="common">Sugarbeet cyst nematode worm</name>
    <name type="synonym">Tylenchus schachtii</name>
    <dbReference type="NCBI Taxonomy" id="97005"/>
    <lineage>
        <taxon>Eukaryota</taxon>
        <taxon>Metazoa</taxon>
        <taxon>Ecdysozoa</taxon>
        <taxon>Nematoda</taxon>
        <taxon>Chromadorea</taxon>
        <taxon>Rhabditida</taxon>
        <taxon>Tylenchina</taxon>
        <taxon>Tylenchomorpha</taxon>
        <taxon>Tylenchoidea</taxon>
        <taxon>Heteroderidae</taxon>
        <taxon>Heteroderinae</taxon>
        <taxon>Heterodera</taxon>
    </lineage>
</organism>
<keyword evidence="4" id="KW-1185">Reference proteome</keyword>
<evidence type="ECO:0000256" key="1">
    <source>
        <dbReference type="SAM" id="Coils"/>
    </source>
</evidence>
<keyword evidence="1" id="KW-0175">Coiled coil</keyword>
<proteinExistence type="predicted"/>